<protein>
    <recommendedName>
        <fullName evidence="8">7-carboxy-7-deazaguanine synthase</fullName>
        <shortName evidence="8">CDG synthase</shortName>
        <ecNumber evidence="8">4.3.99.3</ecNumber>
    </recommendedName>
    <alternativeName>
        <fullName evidence="8">Archaeosine biosynthesis protein QueE</fullName>
    </alternativeName>
</protein>
<feature type="binding site" evidence="8">
    <location>
        <begin position="10"/>
        <end position="12"/>
    </location>
    <ligand>
        <name>substrate</name>
    </ligand>
</feature>
<proteinExistence type="inferred from homology"/>
<comment type="caution">
    <text evidence="8">Lacks conserved residue(s) required for the propagation of feature annotation.</text>
</comment>
<dbReference type="PANTHER" id="PTHR42836">
    <property type="entry name" value="7-CARBOXY-7-DEAZAGUANINE SYNTHASE"/>
    <property type="match status" value="1"/>
</dbReference>
<dbReference type="GO" id="GO:0000287">
    <property type="term" value="F:magnesium ion binding"/>
    <property type="evidence" value="ECO:0007669"/>
    <property type="project" value="UniProtKB-UniRule"/>
</dbReference>
<dbReference type="SUPFAM" id="SSF102114">
    <property type="entry name" value="Radical SAM enzymes"/>
    <property type="match status" value="1"/>
</dbReference>
<keyword evidence="1 8" id="KW-0004">4Fe-4S</keyword>
<dbReference type="GeneID" id="74307136"/>
<feature type="binding site" evidence="8">
    <location>
        <position position="33"/>
    </location>
    <ligand>
        <name>[4Fe-4S] cluster</name>
        <dbReference type="ChEBI" id="CHEBI:49883"/>
        <note>4Fe-4S-S-AdoMet</note>
    </ligand>
</feature>
<dbReference type="InterPro" id="IPR013785">
    <property type="entry name" value="Aldolase_TIM"/>
</dbReference>
<comment type="pathway">
    <text evidence="8">Purine metabolism; 7-cyano-7-deazaguanine biosynthesis.</text>
</comment>
<comment type="cofactor">
    <cofactor evidence="8">
        <name>[4Fe-4S] cluster</name>
        <dbReference type="ChEBI" id="CHEBI:49883"/>
    </cofactor>
    <text evidence="8">Binds 1 [4Fe-4S] cluster. The cluster is coordinated with 3 cysteines and an exchangeable S-adenosyl-L-methionine.</text>
</comment>
<evidence type="ECO:0000256" key="5">
    <source>
        <dbReference type="ARBA" id="ARBA00023004"/>
    </source>
</evidence>
<organism evidence="10 11">
    <name type="scientific">Methanoplanus endosymbiosus</name>
    <dbReference type="NCBI Taxonomy" id="33865"/>
    <lineage>
        <taxon>Archaea</taxon>
        <taxon>Methanobacteriati</taxon>
        <taxon>Methanobacteriota</taxon>
        <taxon>Stenosarchaea group</taxon>
        <taxon>Methanomicrobia</taxon>
        <taxon>Methanomicrobiales</taxon>
        <taxon>Methanomicrobiaceae</taxon>
        <taxon>Methanoplanus</taxon>
    </lineage>
</organism>
<dbReference type="HAMAP" id="MF_00917">
    <property type="entry name" value="QueE"/>
    <property type="match status" value="1"/>
</dbReference>
<dbReference type="InterPro" id="IPR024924">
    <property type="entry name" value="7-CO-7-deazaguanine_synth-like"/>
</dbReference>
<dbReference type="InterPro" id="IPR007197">
    <property type="entry name" value="rSAM"/>
</dbReference>
<dbReference type="InterPro" id="IPR058240">
    <property type="entry name" value="rSAM_sf"/>
</dbReference>
<dbReference type="PANTHER" id="PTHR42836:SF1">
    <property type="entry name" value="7-CARBOXY-7-DEAZAGUANINE SYNTHASE"/>
    <property type="match status" value="1"/>
</dbReference>
<gene>
    <name evidence="8" type="primary">queE</name>
    <name evidence="10" type="ORF">L6E24_05520</name>
</gene>
<evidence type="ECO:0000259" key="9">
    <source>
        <dbReference type="PROSITE" id="PS51918"/>
    </source>
</evidence>
<keyword evidence="7 8" id="KW-0456">Lyase</keyword>
<name>A0A9E7PRD1_9EURY</name>
<dbReference type="Proteomes" id="UP001060368">
    <property type="component" value="Chromosome"/>
</dbReference>
<feature type="domain" description="Radical SAM core" evidence="9">
    <location>
        <begin position="16"/>
        <end position="204"/>
    </location>
</feature>
<feature type="binding site" evidence="8">
    <location>
        <begin position="35"/>
        <end position="37"/>
    </location>
    <ligand>
        <name>S-adenosyl-L-methionine</name>
        <dbReference type="ChEBI" id="CHEBI:59789"/>
    </ligand>
</feature>
<dbReference type="EMBL" id="CP096115">
    <property type="protein sequence ID" value="UUX93576.1"/>
    <property type="molecule type" value="Genomic_DNA"/>
</dbReference>
<keyword evidence="11" id="KW-1185">Reference proteome</keyword>
<dbReference type="GO" id="GO:1904047">
    <property type="term" value="F:S-adenosyl-L-methionine binding"/>
    <property type="evidence" value="ECO:0007669"/>
    <property type="project" value="UniProtKB-UniRule"/>
</dbReference>
<dbReference type="GO" id="GO:0016840">
    <property type="term" value="F:carbon-nitrogen lyase activity"/>
    <property type="evidence" value="ECO:0007669"/>
    <property type="project" value="UniProtKB-UniRule"/>
</dbReference>
<comment type="subunit">
    <text evidence="8">Homodimer.</text>
</comment>
<evidence type="ECO:0000256" key="8">
    <source>
        <dbReference type="HAMAP-Rule" id="MF_00917"/>
    </source>
</evidence>
<keyword evidence="6 8" id="KW-0411">Iron-sulfur</keyword>
<keyword evidence="3 8" id="KW-0479">Metal-binding</keyword>
<comment type="cofactor">
    <cofactor evidence="8">
        <name>S-adenosyl-L-methionine</name>
        <dbReference type="ChEBI" id="CHEBI:59789"/>
    </cofactor>
    <text evidence="8">Binds 1 S-adenosyl-L-methionine per subunit.</text>
</comment>
<feature type="binding site" evidence="8">
    <location>
        <position position="25"/>
    </location>
    <ligand>
        <name>substrate</name>
    </ligand>
</feature>
<comment type="similarity">
    <text evidence="8">Belongs to the radical SAM superfamily. 7-carboxy-7-deazaguanine synthase family.</text>
</comment>
<dbReference type="Pfam" id="PF04055">
    <property type="entry name" value="Radical_SAM"/>
    <property type="match status" value="1"/>
</dbReference>
<feature type="binding site" evidence="8">
    <location>
        <position position="38"/>
    </location>
    <ligand>
        <name>Mg(2+)</name>
        <dbReference type="ChEBI" id="CHEBI:18420"/>
    </ligand>
</feature>
<dbReference type="Gene3D" id="3.20.20.70">
    <property type="entry name" value="Aldolase class I"/>
    <property type="match status" value="1"/>
</dbReference>
<comment type="catalytic activity">
    <reaction evidence="8">
        <text>6-carboxy-5,6,7,8-tetrahydropterin + H(+) = 7-carboxy-7-carbaguanine + NH4(+)</text>
        <dbReference type="Rhea" id="RHEA:27974"/>
        <dbReference type="ChEBI" id="CHEBI:15378"/>
        <dbReference type="ChEBI" id="CHEBI:28938"/>
        <dbReference type="ChEBI" id="CHEBI:61032"/>
        <dbReference type="ChEBI" id="CHEBI:61036"/>
        <dbReference type="EC" id="4.3.99.3"/>
    </reaction>
</comment>
<evidence type="ECO:0000256" key="4">
    <source>
        <dbReference type="ARBA" id="ARBA00022842"/>
    </source>
</evidence>
<dbReference type="KEGG" id="mend:L6E24_05520"/>
<comment type="function">
    <text evidence="8">Catalyzes the complex heterocyclic radical-mediated conversion of 6-carboxy-5,6,7,8-tetrahydropterin (CPH4) to 7-carboxy-7-deazaguanine (CDG), a step common to the biosynthetic pathways of all 7-deazapurine-containing compounds.</text>
</comment>
<feature type="binding site" evidence="8">
    <location>
        <position position="70"/>
    </location>
    <ligand>
        <name>substrate</name>
    </ligand>
</feature>
<dbReference type="SFLD" id="SFLDS00029">
    <property type="entry name" value="Radical_SAM"/>
    <property type="match status" value="1"/>
</dbReference>
<comment type="cofactor">
    <cofactor evidence="8">
        <name>Mg(2+)</name>
        <dbReference type="ChEBI" id="CHEBI:18420"/>
    </cofactor>
</comment>
<dbReference type="AlphaFoldDB" id="A0A9E7PRD1"/>
<dbReference type="PIRSF" id="PIRSF000370">
    <property type="entry name" value="QueE"/>
    <property type="match status" value="1"/>
</dbReference>
<dbReference type="EC" id="4.3.99.3" evidence="8"/>
<accession>A0A9E7PRD1</accession>
<evidence type="ECO:0000313" key="11">
    <source>
        <dbReference type="Proteomes" id="UP001060368"/>
    </source>
</evidence>
<evidence type="ECO:0000256" key="3">
    <source>
        <dbReference type="ARBA" id="ARBA00022723"/>
    </source>
</evidence>
<reference evidence="10" key="1">
    <citation type="submission" date="2022-04" db="EMBL/GenBank/DDBJ databases">
        <title>Complete genome of Methanoplanus endosymbiosus DSM 3599.</title>
        <authorList>
            <person name="Chen S.-C."/>
            <person name="You Y.-T."/>
            <person name="Zhou Y.-Z."/>
            <person name="Lai M.-C."/>
        </authorList>
    </citation>
    <scope>NUCLEOTIDE SEQUENCE</scope>
    <source>
        <strain evidence="10">DSM 3599</strain>
    </source>
</reference>
<sequence length="204" mass="22509">MKVVEIFSSLQGEGKNQGRPTTFVRFSGCNLRCAWCDTPESQDGTSGEEMTPDEVIGEIKKRSFSNICITGGEPLLWMDELLPLLSALDSEGYIIDIETNGTIDPTPLMDFASICMDVKCPSSGEVSDLSLLKKLRNRDSVKFVVSGKEDLEYAENVIQSCASLPEIFLSPVSGSDYRAVSDYILDNKLPCRMQIQLHKIIGVK</sequence>
<keyword evidence="2 8" id="KW-0949">S-adenosyl-L-methionine</keyword>
<dbReference type="CDD" id="cd01335">
    <property type="entry name" value="Radical_SAM"/>
    <property type="match status" value="1"/>
</dbReference>
<evidence type="ECO:0000313" key="10">
    <source>
        <dbReference type="EMBL" id="UUX93576.1"/>
    </source>
</evidence>
<feature type="binding site" evidence="8">
    <location>
        <position position="72"/>
    </location>
    <ligand>
        <name>S-adenosyl-L-methionine</name>
        <dbReference type="ChEBI" id="CHEBI:59789"/>
    </ligand>
</feature>
<evidence type="ECO:0000256" key="1">
    <source>
        <dbReference type="ARBA" id="ARBA00022485"/>
    </source>
</evidence>
<dbReference type="GO" id="GO:0051539">
    <property type="term" value="F:4 iron, 4 sulfur cluster binding"/>
    <property type="evidence" value="ECO:0007669"/>
    <property type="project" value="UniProtKB-UniRule"/>
</dbReference>
<keyword evidence="4 8" id="KW-0460">Magnesium</keyword>
<evidence type="ECO:0000256" key="6">
    <source>
        <dbReference type="ARBA" id="ARBA00023014"/>
    </source>
</evidence>
<keyword evidence="5 8" id="KW-0408">Iron</keyword>
<dbReference type="RefSeq" id="WP_257743714.1">
    <property type="nucleotide sequence ID" value="NZ_CP096115.1"/>
</dbReference>
<evidence type="ECO:0000256" key="2">
    <source>
        <dbReference type="ARBA" id="ARBA00022691"/>
    </source>
</evidence>
<evidence type="ECO:0000256" key="7">
    <source>
        <dbReference type="ARBA" id="ARBA00023239"/>
    </source>
</evidence>
<feature type="binding site" evidence="8">
    <location>
        <position position="36"/>
    </location>
    <ligand>
        <name>[4Fe-4S] cluster</name>
        <dbReference type="ChEBI" id="CHEBI:49883"/>
        <note>4Fe-4S-S-AdoMet</note>
    </ligand>
</feature>
<dbReference type="PROSITE" id="PS51918">
    <property type="entry name" value="RADICAL_SAM"/>
    <property type="match status" value="1"/>
</dbReference>
<feature type="binding site" evidence="8">
    <location>
        <position position="29"/>
    </location>
    <ligand>
        <name>[4Fe-4S] cluster</name>
        <dbReference type="ChEBI" id="CHEBI:49883"/>
        <note>4Fe-4S-S-AdoMet</note>
    </ligand>
</feature>